<evidence type="ECO:0000313" key="1">
    <source>
        <dbReference type="EMBL" id="CAG9281928.1"/>
    </source>
</evidence>
<dbReference type="Proteomes" id="UP000836788">
    <property type="component" value="Chromosome 16"/>
</dbReference>
<organism evidence="1">
    <name type="scientific">Phaeodactylum tricornutum</name>
    <name type="common">Diatom</name>
    <dbReference type="NCBI Taxonomy" id="2850"/>
    <lineage>
        <taxon>Eukaryota</taxon>
        <taxon>Sar</taxon>
        <taxon>Stramenopiles</taxon>
        <taxon>Ochrophyta</taxon>
        <taxon>Bacillariophyta</taxon>
        <taxon>Bacillariophyceae</taxon>
        <taxon>Bacillariophycidae</taxon>
        <taxon>Naviculales</taxon>
        <taxon>Phaeodactylaceae</taxon>
        <taxon>Phaeodactylum</taxon>
    </lineage>
</organism>
<reference evidence="1" key="1">
    <citation type="submission" date="2022-02" db="EMBL/GenBank/DDBJ databases">
        <authorList>
            <person name="Giguere J D."/>
        </authorList>
    </citation>
    <scope>NUCLEOTIDE SEQUENCE</scope>
    <source>
        <strain evidence="1">CCAP 1055/1</strain>
    </source>
</reference>
<protein>
    <submittedName>
        <fullName evidence="1">Uncharacterized protein</fullName>
    </submittedName>
</protein>
<proteinExistence type="predicted"/>
<sequence length="108" mass="12113">MGTVPNGSDCRCDDAMYCGGTFRPFRNIPTENARAPDYLRHPTNSNVRSVPCQCRFPPTPHADSNAPINQVHATNQLQCVGVPIETLDEAQEYEYDSRTKNEKKSVDR</sequence>
<accession>A0A8J9TJW9</accession>
<name>A0A8J9TJW9_PHATR</name>
<gene>
    <name evidence="1" type="ORF">PTTT1_LOCUS17991</name>
</gene>
<dbReference type="AlphaFoldDB" id="A0A8J9TJW9"/>
<dbReference type="EMBL" id="OU594957">
    <property type="protein sequence ID" value="CAG9281928.1"/>
    <property type="molecule type" value="Genomic_DNA"/>
</dbReference>